<organism evidence="3 4">
    <name type="scientific">Symbiodinium natans</name>
    <dbReference type="NCBI Taxonomy" id="878477"/>
    <lineage>
        <taxon>Eukaryota</taxon>
        <taxon>Sar</taxon>
        <taxon>Alveolata</taxon>
        <taxon>Dinophyceae</taxon>
        <taxon>Suessiales</taxon>
        <taxon>Symbiodiniaceae</taxon>
        <taxon>Symbiodinium</taxon>
    </lineage>
</organism>
<name>A0A812PFW2_9DINO</name>
<reference evidence="3" key="1">
    <citation type="submission" date="2021-02" db="EMBL/GenBank/DDBJ databases">
        <authorList>
            <person name="Dougan E. K."/>
            <person name="Rhodes N."/>
            <person name="Thang M."/>
            <person name="Chan C."/>
        </authorList>
    </citation>
    <scope>NUCLEOTIDE SEQUENCE</scope>
</reference>
<dbReference type="AlphaFoldDB" id="A0A812PFW2"/>
<dbReference type="PANTHER" id="PTHR11852">
    <property type="entry name" value="PLATELET-ACTIVATING FACTOR ACETYLHYDROLASE"/>
    <property type="match status" value="1"/>
</dbReference>
<comment type="caution">
    <text evidence="3">The sequence shown here is derived from an EMBL/GenBank/DDBJ whole genome shotgun (WGS) entry which is preliminary data.</text>
</comment>
<accession>A0A812PFW2</accession>
<dbReference type="Pfam" id="PF13472">
    <property type="entry name" value="Lipase_GDSL_2"/>
    <property type="match status" value="1"/>
</dbReference>
<feature type="domain" description="SGNH hydrolase-type esterase" evidence="2">
    <location>
        <begin position="95"/>
        <end position="261"/>
    </location>
</feature>
<evidence type="ECO:0000313" key="3">
    <source>
        <dbReference type="EMBL" id="CAE7341679.1"/>
    </source>
</evidence>
<keyword evidence="4" id="KW-1185">Reference proteome</keyword>
<dbReference type="InterPro" id="IPR013830">
    <property type="entry name" value="SGNH_hydro"/>
</dbReference>
<dbReference type="PANTHER" id="PTHR11852:SF0">
    <property type="entry name" value="PLATELET-ACTIVATING FACTOR ACETYLHYDROLASE IB SUBUNIT BETA HOMOLOG"/>
    <property type="match status" value="1"/>
</dbReference>
<protein>
    <submittedName>
        <fullName evidence="3">PAFAH1B3 protein</fullName>
    </submittedName>
</protein>
<proteinExistence type="inferred from homology"/>
<dbReference type="Gene3D" id="3.40.50.1110">
    <property type="entry name" value="SGNH hydrolase"/>
    <property type="match status" value="1"/>
</dbReference>
<evidence type="ECO:0000313" key="4">
    <source>
        <dbReference type="Proteomes" id="UP000604046"/>
    </source>
</evidence>
<dbReference type="EMBL" id="CAJNDS010002127">
    <property type="protein sequence ID" value="CAE7341679.1"/>
    <property type="molecule type" value="Genomic_DNA"/>
</dbReference>
<evidence type="ECO:0000259" key="2">
    <source>
        <dbReference type="Pfam" id="PF13472"/>
    </source>
</evidence>
<dbReference type="InterPro" id="IPR036514">
    <property type="entry name" value="SGNH_hydro_sf"/>
</dbReference>
<sequence length="275" mass="30617">MLELLLATGGGFLAGAGCVFFLAGQAYDTTAVEVLRLLLHKLQQKSQKVPTPAAGLPNDLTVACKQHKEWMPEEIWLLRHELHCQPRRDQCKLIFLGDSITEGWLGTGLEIWRDMYVKPYGAVNLGIGGDEVQHVLWRVQNGAVDFVNPKVVVLLIGTNNIGNSGHDPTQVADGIRKLLQELSARLPQSRILLLGVFPRDEFSTTPFRSAVEKLNVLIRSCGDGERIMFLDISKKFLLPDGKISAEVMPDFLHLSFEAYRIWADAMQPLLTSLMT</sequence>
<dbReference type="OrthoDB" id="505607at2759"/>
<dbReference type="Proteomes" id="UP000604046">
    <property type="component" value="Unassembled WGS sequence"/>
</dbReference>
<gene>
    <name evidence="3" type="primary">PAFAH1B3</name>
    <name evidence="3" type="ORF">SNAT2548_LOCUS17879</name>
</gene>
<comment type="similarity">
    <text evidence="1">Belongs to the 'GDSL' lipolytic enzyme family. Platelet-activating factor acetylhydrolase IB beta/gamma subunits subfamily.</text>
</comment>
<evidence type="ECO:0000256" key="1">
    <source>
        <dbReference type="ARBA" id="ARBA00038184"/>
    </source>
</evidence>
<dbReference type="SUPFAM" id="SSF52266">
    <property type="entry name" value="SGNH hydrolase"/>
    <property type="match status" value="1"/>
</dbReference>